<keyword evidence="2" id="KW-1185">Reference proteome</keyword>
<dbReference type="AlphaFoldDB" id="A0A562JF28"/>
<sequence>MKKKMAFIIILLLAVMGTLFFLTGGKRADIILNDYTVSEDGSIMTINVGVASSMGYVRTLKVKEDGDKKYITFYETYGINSSLGAENEFQIELNPSCKGIYFYRGEAGYDLVLEKNDETQEWQLKK</sequence>
<dbReference type="OrthoDB" id="2087507at2"/>
<dbReference type="EMBL" id="VLKH01000003">
    <property type="protein sequence ID" value="TWH81663.1"/>
    <property type="molecule type" value="Genomic_DNA"/>
</dbReference>
<dbReference type="RefSeq" id="WP_145081794.1">
    <property type="nucleotide sequence ID" value="NZ_VLKH01000003.1"/>
</dbReference>
<protein>
    <submittedName>
        <fullName evidence="1">Uncharacterized protein</fullName>
    </submittedName>
</protein>
<organism evidence="1 2">
    <name type="scientific">Sedimentibacter saalensis</name>
    <dbReference type="NCBI Taxonomy" id="130788"/>
    <lineage>
        <taxon>Bacteria</taxon>
        <taxon>Bacillati</taxon>
        <taxon>Bacillota</taxon>
        <taxon>Tissierellia</taxon>
        <taxon>Sedimentibacter</taxon>
    </lineage>
</organism>
<evidence type="ECO:0000313" key="2">
    <source>
        <dbReference type="Proteomes" id="UP000315343"/>
    </source>
</evidence>
<comment type="caution">
    <text evidence="1">The sequence shown here is derived from an EMBL/GenBank/DDBJ whole genome shotgun (WGS) entry which is preliminary data.</text>
</comment>
<reference evidence="1 2" key="1">
    <citation type="submission" date="2019-07" db="EMBL/GenBank/DDBJ databases">
        <title>Genomic Encyclopedia of Type Strains, Phase I: the one thousand microbial genomes (KMG-I) project.</title>
        <authorList>
            <person name="Kyrpides N."/>
        </authorList>
    </citation>
    <scope>NUCLEOTIDE SEQUENCE [LARGE SCALE GENOMIC DNA]</scope>
    <source>
        <strain evidence="1 2">DSM 13558</strain>
    </source>
</reference>
<dbReference type="Proteomes" id="UP000315343">
    <property type="component" value="Unassembled WGS sequence"/>
</dbReference>
<name>A0A562JF28_9FIRM</name>
<accession>A0A562JF28</accession>
<evidence type="ECO:0000313" key="1">
    <source>
        <dbReference type="EMBL" id="TWH81663.1"/>
    </source>
</evidence>
<gene>
    <name evidence="1" type="ORF">LY60_01418</name>
</gene>
<proteinExistence type="predicted"/>